<evidence type="ECO:0000313" key="1">
    <source>
        <dbReference type="EMBL" id="GAI24846.1"/>
    </source>
</evidence>
<proteinExistence type="predicted"/>
<accession>X1N3K0</accession>
<gene>
    <name evidence="1" type="ORF">S06H3_27935</name>
</gene>
<dbReference type="AlphaFoldDB" id="X1N3K0"/>
<comment type="caution">
    <text evidence="1">The sequence shown here is derived from an EMBL/GenBank/DDBJ whole genome shotgun (WGS) entry which is preliminary data.</text>
</comment>
<sequence>MYARWAEVVEQLTEPETGKNDQYKDAKKVLDELNLTEDQVNFCLEMSPKSLKRSQTIDEFKIEFADRSEEIDNVVAAFDEYRPFRGRLDDPKDLQRMLKGAGILEFRILPTLGHPEVDSDEMAGYVELLRTKGPKYASDIKYVWCEVENIEEWVGVGEQGRLIVKVVDDQKRPSIVAPFGDKYYVLASNKKNETLLHSAGDQRAWKLERARPAQDSMGRRAISFTLNERGGALFANVTGKNLKRP</sequence>
<name>X1N3K0_9ZZZZ</name>
<reference evidence="1" key="1">
    <citation type="journal article" date="2014" name="Front. Microbiol.">
        <title>High frequency of phylogenetically diverse reductive dehalogenase-homologous genes in deep subseafloor sedimentary metagenomes.</title>
        <authorList>
            <person name="Kawai M."/>
            <person name="Futagami T."/>
            <person name="Toyoda A."/>
            <person name="Takaki Y."/>
            <person name="Nishi S."/>
            <person name="Hori S."/>
            <person name="Arai W."/>
            <person name="Tsubouchi T."/>
            <person name="Morono Y."/>
            <person name="Uchiyama I."/>
            <person name="Ito T."/>
            <person name="Fujiyama A."/>
            <person name="Inagaki F."/>
            <person name="Takami H."/>
        </authorList>
    </citation>
    <scope>NUCLEOTIDE SEQUENCE</scope>
    <source>
        <strain evidence="1">Expedition CK06-06</strain>
    </source>
</reference>
<feature type="non-terminal residue" evidence="1">
    <location>
        <position position="245"/>
    </location>
</feature>
<protein>
    <submittedName>
        <fullName evidence="1">Uncharacterized protein</fullName>
    </submittedName>
</protein>
<organism evidence="1">
    <name type="scientific">marine sediment metagenome</name>
    <dbReference type="NCBI Taxonomy" id="412755"/>
    <lineage>
        <taxon>unclassified sequences</taxon>
        <taxon>metagenomes</taxon>
        <taxon>ecological metagenomes</taxon>
    </lineage>
</organism>
<dbReference type="EMBL" id="BARV01016254">
    <property type="protein sequence ID" value="GAI24846.1"/>
    <property type="molecule type" value="Genomic_DNA"/>
</dbReference>